<dbReference type="Gene3D" id="3.60.10.10">
    <property type="entry name" value="Endonuclease/exonuclease/phosphatase"/>
    <property type="match status" value="1"/>
</dbReference>
<proteinExistence type="predicted"/>
<name>A0ABD2WPA8_9HYME</name>
<accession>A0ABD2WPA8</accession>
<dbReference type="Pfam" id="PF14529">
    <property type="entry name" value="Exo_endo_phos_2"/>
    <property type="match status" value="1"/>
</dbReference>
<feature type="domain" description="Endonuclease/exonuclease/phosphatase" evidence="1">
    <location>
        <begin position="70"/>
        <end position="134"/>
    </location>
</feature>
<dbReference type="InterPro" id="IPR005135">
    <property type="entry name" value="Endo/exonuclease/phosphatase"/>
</dbReference>
<comment type="caution">
    <text evidence="2">The sequence shown here is derived from an EMBL/GenBank/DDBJ whole genome shotgun (WGS) entry which is preliminary data.</text>
</comment>
<gene>
    <name evidence="2" type="ORF">TKK_011540</name>
</gene>
<evidence type="ECO:0000313" key="3">
    <source>
        <dbReference type="Proteomes" id="UP001627154"/>
    </source>
</evidence>
<reference evidence="2 3" key="1">
    <citation type="journal article" date="2024" name="bioRxiv">
        <title>A reference genome for Trichogramma kaykai: A tiny desert-dwelling parasitoid wasp with competing sex-ratio distorters.</title>
        <authorList>
            <person name="Culotta J."/>
            <person name="Lindsey A.R."/>
        </authorList>
    </citation>
    <scope>NUCLEOTIDE SEQUENCE [LARGE SCALE GENOMIC DNA]</scope>
    <source>
        <strain evidence="2 3">KSX58</strain>
    </source>
</reference>
<dbReference type="EMBL" id="JBJJXI010000092">
    <property type="protein sequence ID" value="KAL3394549.1"/>
    <property type="molecule type" value="Genomic_DNA"/>
</dbReference>
<dbReference type="AlphaFoldDB" id="A0ABD2WPA8"/>
<dbReference type="InterPro" id="IPR036691">
    <property type="entry name" value="Endo/exonu/phosph_ase_sf"/>
</dbReference>
<dbReference type="SUPFAM" id="SSF56219">
    <property type="entry name" value="DNase I-like"/>
    <property type="match status" value="1"/>
</dbReference>
<dbReference type="Proteomes" id="UP001627154">
    <property type="component" value="Unassembled WGS sequence"/>
</dbReference>
<evidence type="ECO:0000259" key="1">
    <source>
        <dbReference type="Pfam" id="PF14529"/>
    </source>
</evidence>
<keyword evidence="3" id="KW-1185">Reference proteome</keyword>
<evidence type="ECO:0000313" key="2">
    <source>
        <dbReference type="EMBL" id="KAL3394549.1"/>
    </source>
</evidence>
<protein>
    <recommendedName>
        <fullName evidence="1">Endonuclease/exonuclease/phosphatase domain-containing protein</fullName>
    </recommendedName>
</protein>
<organism evidence="2 3">
    <name type="scientific">Trichogramma kaykai</name>
    <dbReference type="NCBI Taxonomy" id="54128"/>
    <lineage>
        <taxon>Eukaryota</taxon>
        <taxon>Metazoa</taxon>
        <taxon>Ecdysozoa</taxon>
        <taxon>Arthropoda</taxon>
        <taxon>Hexapoda</taxon>
        <taxon>Insecta</taxon>
        <taxon>Pterygota</taxon>
        <taxon>Neoptera</taxon>
        <taxon>Endopterygota</taxon>
        <taxon>Hymenoptera</taxon>
        <taxon>Apocrita</taxon>
        <taxon>Proctotrupomorpha</taxon>
        <taxon>Chalcidoidea</taxon>
        <taxon>Trichogrammatidae</taxon>
        <taxon>Trichogramma</taxon>
    </lineage>
</organism>
<sequence length="135" mass="15464">MRCESWLNNQNLSIPGFHTLRKDRAHARGGGIVVWIRKSLDFETITISLPRNVAEIFRLRLKNCRPKLDVMICFRPPSLKTTLQNWENIIQCVDVSRAALFMGDFNAHNKSWNCALCDNNGLNFEQAYAARGLSL</sequence>